<dbReference type="OrthoDB" id="8062330at2759"/>
<sequence>MMSDAPIGNVNLNWEYGGILGETKRASVENMETAPEQRHNSDDVSATSVLSVSKNSGLAYDSGNYTISSNNSEISCPFELDLNNHCQHIHILLKERDQALFTAMQDVRKLRSELERLNKSEEWYKKELRAQKNTRLQALERLYSQERKYMQENQRLQRECVRLYEKCGDLEKQMQAKRDKAMQKLVEDEQLTNVYDETDEVLNKFELEQQRALVNDQEKLISVLRKQKHVLLEDLSRLNAEKDAKVLELQETLAGVEVENTHMTAQCKRLIKERQMLEDTLKTKDQALNAEIAERLKMTTLIEQLKEQSKSQQELLAHKEHEIQVMQQNFNDNMQNEWNMDEVHRLSMSYHDDINAKTAEISSLKKSLYALQLELNTLTDLQTQHEAQTRQIDQLNFSLETQNCELKNLKQTDEEKAQQITELQQNLIKIRTQHDITLEQMCTEQSNLKSVKRELIALHEQYASMCALCEKTRFQLEILEIENGKLRFQSNGDKREIDALREKLKGYLKHTSDLGKRINELEAKLQSATERNTQLQAKLGQYEKGTGTGAEQEHFSNENKQIIQENRALKERLDEHNNSFEDCRVDQKDTGSVNENEGDDSGFLEATNVGLSECEDRRKSPDLQHTSDADCATITAVNGTLLEQLNHQSEILKERQILIAALEELICNGASTIDNDSSITSRVEANQPVGGLTAQQQQLMAYLNSQSLLIEEKRKLLEAFETLFNEKPGPHENSHDFQSLSNIRKIIDENKKLKNTVNTKEADVLMSITNIKDNIEKATAFGKEVEYLRKKLQENDERYLKDRGEQERLHGVQMRSCEASMQHLQTENERLMNEMQSLWEAKFQIENALEQQTQLIDELKSKLSALEINEDTCEANNTPELPPGEREELLRLRAKVEELEKRLAAALKHDEARRNERVRLLQQLIEQQNGKVKQLTESQADWEELLTALQVAQKLEESARAELQLKHTELEELNALFAEQNEELRQLQAIALLAKSKEEEPHENAQTNCEMLQAKLSAQLAASAAQQRQIEELQGKNARLERQLNEDYAEEMARNQRQLRALQTKMDKLKTERNEYAERLAAMETELQQLRKSKRDGLVLPPEFVVLSKKTLQACDETATSNDANVNTSGSESDSNERMRILTKVLEAEYRRKMKRYDLHIHTLLGNIRKLKKTLRATEQRAAHLTHEQCKTMEELHELRLTGRQLEEMRLKCEHNQNTIKALEQALEMERKKFEASDLGKAAHITRDSAAVAQSSVEPAHEVANLIDDYKKLIQQSALATRRPKTSSILELIQRSNQCVPNLHKLDASVDGLRKDLAHFLSAHTRNMRAVASAQKLDGPSLLDELRAATESY</sequence>
<reference evidence="2" key="1">
    <citation type="submission" date="2015-06" db="EMBL/GenBank/DDBJ databases">
        <authorList>
            <person name="Hoefler B.C."/>
            <person name="Straight P.D."/>
        </authorList>
    </citation>
    <scope>NUCLEOTIDE SEQUENCE</scope>
</reference>
<keyword evidence="1" id="KW-0175">Coiled coil</keyword>
<evidence type="ECO:0000313" key="2">
    <source>
        <dbReference type="EMBL" id="JAI43085.1"/>
    </source>
</evidence>
<feature type="coiled-coil region" evidence="1">
    <location>
        <begin position="392"/>
        <end position="426"/>
    </location>
</feature>
<name>A0A0K8VWZ6_BACLA</name>
<organism evidence="2">
    <name type="scientific">Bactrocera latifrons</name>
    <name type="common">Malaysian fruit fly</name>
    <name type="synonym">Chaetodacus latifrons</name>
    <dbReference type="NCBI Taxonomy" id="174628"/>
    <lineage>
        <taxon>Eukaryota</taxon>
        <taxon>Metazoa</taxon>
        <taxon>Ecdysozoa</taxon>
        <taxon>Arthropoda</taxon>
        <taxon>Hexapoda</taxon>
        <taxon>Insecta</taxon>
        <taxon>Pterygota</taxon>
        <taxon>Neoptera</taxon>
        <taxon>Endopterygota</taxon>
        <taxon>Diptera</taxon>
        <taxon>Brachycera</taxon>
        <taxon>Muscomorpha</taxon>
        <taxon>Tephritoidea</taxon>
        <taxon>Tephritidae</taxon>
        <taxon>Bactrocera</taxon>
        <taxon>Bactrocera</taxon>
    </lineage>
</organism>
<feature type="coiled-coil region" evidence="1">
    <location>
        <begin position="207"/>
        <end position="322"/>
    </location>
</feature>
<feature type="coiled-coil region" evidence="1">
    <location>
        <begin position="511"/>
        <end position="579"/>
    </location>
</feature>
<feature type="coiled-coil region" evidence="1">
    <location>
        <begin position="100"/>
        <end position="173"/>
    </location>
</feature>
<dbReference type="EMBL" id="GDHF01009229">
    <property type="protein sequence ID" value="JAI43085.1"/>
    <property type="molecule type" value="Transcribed_RNA"/>
</dbReference>
<feature type="coiled-coil region" evidence="1">
    <location>
        <begin position="814"/>
        <end position="990"/>
    </location>
</feature>
<accession>A0A0K8VWZ6</accession>
<protein>
    <submittedName>
        <fullName evidence="2">Uncharacterized protein</fullName>
    </submittedName>
</protein>
<proteinExistence type="predicted"/>
<evidence type="ECO:0000256" key="1">
    <source>
        <dbReference type="SAM" id="Coils"/>
    </source>
</evidence>
<feature type="coiled-coil region" evidence="1">
    <location>
        <begin position="1023"/>
        <end position="1093"/>
    </location>
</feature>
<feature type="coiled-coil region" evidence="1">
    <location>
        <begin position="1161"/>
        <end position="1233"/>
    </location>
</feature>
<gene>
    <name evidence="2" type="ORF">c0_g1_i1</name>
</gene>